<reference evidence="1" key="1">
    <citation type="submission" date="2020-09" db="EMBL/GenBank/DDBJ databases">
        <title>Genome seq and assembly of Limnohabitants sp.</title>
        <authorList>
            <person name="Chhetri G."/>
        </authorList>
    </citation>
    <scope>NUCLEOTIDE SEQUENCE</scope>
    <source>
        <strain evidence="1">JUR4</strain>
    </source>
</reference>
<dbReference type="Pfam" id="PF23812">
    <property type="entry name" value="Phage_TAC_18"/>
    <property type="match status" value="1"/>
</dbReference>
<keyword evidence="2" id="KW-1185">Reference proteome</keyword>
<proteinExistence type="predicted"/>
<dbReference type="Proteomes" id="UP000647424">
    <property type="component" value="Unassembled WGS sequence"/>
</dbReference>
<dbReference type="AlphaFoldDB" id="A0A927FJ83"/>
<dbReference type="EMBL" id="JACYFT010000004">
    <property type="protein sequence ID" value="MBD8051761.1"/>
    <property type="molecule type" value="Genomic_DNA"/>
</dbReference>
<dbReference type="RefSeq" id="WP_191820260.1">
    <property type="nucleotide sequence ID" value="NZ_JACYFT010000004.1"/>
</dbReference>
<dbReference type="InterPro" id="IPR056919">
    <property type="entry name" value="Phage_TAC_18"/>
</dbReference>
<protein>
    <submittedName>
        <fullName evidence="1">Uncharacterized protein</fullName>
    </submittedName>
</protein>
<accession>A0A927FJ83</accession>
<organism evidence="1 2">
    <name type="scientific">Limnohabitans radicicola</name>
    <dbReference type="NCBI Taxonomy" id="2771427"/>
    <lineage>
        <taxon>Bacteria</taxon>
        <taxon>Pseudomonadati</taxon>
        <taxon>Pseudomonadota</taxon>
        <taxon>Betaproteobacteria</taxon>
        <taxon>Burkholderiales</taxon>
        <taxon>Comamonadaceae</taxon>
        <taxon>Limnohabitans</taxon>
    </lineage>
</organism>
<evidence type="ECO:0000313" key="1">
    <source>
        <dbReference type="EMBL" id="MBD8051761.1"/>
    </source>
</evidence>
<comment type="caution">
    <text evidence="1">The sequence shown here is derived from an EMBL/GenBank/DDBJ whole genome shotgun (WGS) entry which is preliminary data.</text>
</comment>
<evidence type="ECO:0000313" key="2">
    <source>
        <dbReference type="Proteomes" id="UP000647424"/>
    </source>
</evidence>
<sequence>MILPPIPAGLELLWDIFLQLHHMRRSGMGPSAIGAPDLLAYQQLNGIELNPWELDCIHALDQVALKAASQK</sequence>
<name>A0A927FJ83_9BURK</name>
<gene>
    <name evidence="1" type="ORF">IC609_14535</name>
</gene>